<proteinExistence type="predicted"/>
<evidence type="ECO:0000313" key="1">
    <source>
        <dbReference type="EMBL" id="CAG8785769.1"/>
    </source>
</evidence>
<dbReference type="Proteomes" id="UP000789405">
    <property type="component" value="Unassembled WGS sequence"/>
</dbReference>
<name>A0A9N9JMJ9_9GLOM</name>
<dbReference type="EMBL" id="CAJVPY010023859">
    <property type="protein sequence ID" value="CAG8785769.1"/>
    <property type="molecule type" value="Genomic_DNA"/>
</dbReference>
<keyword evidence="2" id="KW-1185">Reference proteome</keyword>
<comment type="caution">
    <text evidence="1">The sequence shown here is derived from an EMBL/GenBank/DDBJ whole genome shotgun (WGS) entry which is preliminary data.</text>
</comment>
<organism evidence="1 2">
    <name type="scientific">Dentiscutata erythropus</name>
    <dbReference type="NCBI Taxonomy" id="1348616"/>
    <lineage>
        <taxon>Eukaryota</taxon>
        <taxon>Fungi</taxon>
        <taxon>Fungi incertae sedis</taxon>
        <taxon>Mucoromycota</taxon>
        <taxon>Glomeromycotina</taxon>
        <taxon>Glomeromycetes</taxon>
        <taxon>Diversisporales</taxon>
        <taxon>Gigasporaceae</taxon>
        <taxon>Dentiscutata</taxon>
    </lineage>
</organism>
<dbReference type="AlphaFoldDB" id="A0A9N9JMJ9"/>
<sequence length="39" mass="4801">LLGFEFVEYVNEFWLNFDLYVFGIFEFVQVMLVSKKELF</sequence>
<gene>
    <name evidence="1" type="ORF">DERYTH_LOCUS20370</name>
</gene>
<evidence type="ECO:0000313" key="2">
    <source>
        <dbReference type="Proteomes" id="UP000789405"/>
    </source>
</evidence>
<feature type="non-terminal residue" evidence="1">
    <location>
        <position position="1"/>
    </location>
</feature>
<reference evidence="1" key="1">
    <citation type="submission" date="2021-06" db="EMBL/GenBank/DDBJ databases">
        <authorList>
            <person name="Kallberg Y."/>
            <person name="Tangrot J."/>
            <person name="Rosling A."/>
        </authorList>
    </citation>
    <scope>NUCLEOTIDE SEQUENCE</scope>
    <source>
        <strain evidence="1">MA453B</strain>
    </source>
</reference>
<protein>
    <submittedName>
        <fullName evidence="1">23015_t:CDS:1</fullName>
    </submittedName>
</protein>
<accession>A0A9N9JMJ9</accession>